<evidence type="ECO:0000259" key="2">
    <source>
        <dbReference type="Pfam" id="PF13699"/>
    </source>
</evidence>
<organism evidence="3 4">
    <name type="scientific">Algibacter miyuki</name>
    <dbReference type="NCBI Taxonomy" id="1306933"/>
    <lineage>
        <taxon>Bacteria</taxon>
        <taxon>Pseudomonadati</taxon>
        <taxon>Bacteroidota</taxon>
        <taxon>Flavobacteriia</taxon>
        <taxon>Flavobacteriales</taxon>
        <taxon>Flavobacteriaceae</taxon>
        <taxon>Algibacter</taxon>
    </lineage>
</organism>
<protein>
    <submittedName>
        <fullName evidence="3">DUF4157 domain-containing protein</fullName>
    </submittedName>
</protein>
<comment type="caution">
    <text evidence="3">The sequence shown here is derived from an EMBL/GenBank/DDBJ whole genome shotgun (WGS) entry which is preliminary data.</text>
</comment>
<sequence>MKAHTSKSKKNKPLAEHAVVSKSHDNTESTFQFADNRPETTMLRKLQNMANNKLSQPIQKQAMEEEELLQGKFQTIQKMEEDEELMQGKFQPIQKKENNTGLPDDLKNGIENLSGHTMDDVKVHRNSDKPQQLQAHAYAQGTNIHLAPGQEKHLPHEAWHVVQQKQGRVKPTLQMKGNVMVNDDSALETEADVMGAKALQKT</sequence>
<feature type="region of interest" description="Disordered" evidence="1">
    <location>
        <begin position="1"/>
        <end position="38"/>
    </location>
</feature>
<dbReference type="InterPro" id="IPR025295">
    <property type="entry name" value="eCIS_core_dom"/>
</dbReference>
<dbReference type="RefSeq" id="WP_290267584.1">
    <property type="nucleotide sequence ID" value="NZ_JAUFQP010000001.1"/>
</dbReference>
<dbReference type="Pfam" id="PF13699">
    <property type="entry name" value="eCIS_core"/>
    <property type="match status" value="1"/>
</dbReference>
<feature type="domain" description="eCIS core" evidence="2">
    <location>
        <begin position="102"/>
        <end position="167"/>
    </location>
</feature>
<gene>
    <name evidence="3" type="ORF">ACFFU1_17750</name>
</gene>
<keyword evidence="4" id="KW-1185">Reference proteome</keyword>
<evidence type="ECO:0000256" key="1">
    <source>
        <dbReference type="SAM" id="MobiDB-lite"/>
    </source>
</evidence>
<evidence type="ECO:0000313" key="3">
    <source>
        <dbReference type="EMBL" id="MFB9106757.1"/>
    </source>
</evidence>
<proteinExistence type="predicted"/>
<accession>A0ABV5H4B5</accession>
<name>A0ABV5H4B5_9FLAO</name>
<dbReference type="Proteomes" id="UP001589590">
    <property type="component" value="Unassembled WGS sequence"/>
</dbReference>
<feature type="compositionally biased region" description="Basic residues" evidence="1">
    <location>
        <begin position="1"/>
        <end position="12"/>
    </location>
</feature>
<evidence type="ECO:0000313" key="4">
    <source>
        <dbReference type="Proteomes" id="UP001589590"/>
    </source>
</evidence>
<reference evidence="3 4" key="1">
    <citation type="submission" date="2024-09" db="EMBL/GenBank/DDBJ databases">
        <authorList>
            <person name="Sun Q."/>
            <person name="Mori K."/>
        </authorList>
    </citation>
    <scope>NUCLEOTIDE SEQUENCE [LARGE SCALE GENOMIC DNA]</scope>
    <source>
        <strain evidence="3 4">CECT 8300</strain>
    </source>
</reference>
<dbReference type="EMBL" id="JBHMFA010000033">
    <property type="protein sequence ID" value="MFB9106757.1"/>
    <property type="molecule type" value="Genomic_DNA"/>
</dbReference>